<keyword evidence="2" id="KW-1185">Reference proteome</keyword>
<reference evidence="1" key="2">
    <citation type="submission" date="2021-08" db="EMBL/GenBank/DDBJ databases">
        <authorList>
            <person name="Tani A."/>
            <person name="Ola A."/>
            <person name="Ogura Y."/>
            <person name="Katsura K."/>
            <person name="Hayashi T."/>
        </authorList>
    </citation>
    <scope>NUCLEOTIDE SEQUENCE</scope>
    <source>
        <strain evidence="1">KCTC 52305</strain>
    </source>
</reference>
<proteinExistence type="predicted"/>
<dbReference type="Proteomes" id="UP001055167">
    <property type="component" value="Unassembled WGS sequence"/>
</dbReference>
<evidence type="ECO:0000313" key="1">
    <source>
        <dbReference type="EMBL" id="GJD51049.1"/>
    </source>
</evidence>
<protein>
    <recommendedName>
        <fullName evidence="3">Pectate lyase superfamily protein domain-containing protein</fullName>
    </recommendedName>
</protein>
<name>A0ABQ4R2E8_9HYPH</name>
<comment type="caution">
    <text evidence="1">The sequence shown here is derived from an EMBL/GenBank/DDBJ whole genome shotgun (WGS) entry which is preliminary data.</text>
</comment>
<reference evidence="1" key="1">
    <citation type="journal article" date="2021" name="Front. Microbiol.">
        <title>Comprehensive Comparative Genomics and Phenotyping of Methylobacterium Species.</title>
        <authorList>
            <person name="Alessa O."/>
            <person name="Ogura Y."/>
            <person name="Fujitani Y."/>
            <person name="Takami H."/>
            <person name="Hayashi T."/>
            <person name="Sahin N."/>
            <person name="Tani A."/>
        </authorList>
    </citation>
    <scope>NUCLEOTIDE SEQUENCE</scope>
    <source>
        <strain evidence="1">KCTC 52305</strain>
    </source>
</reference>
<organism evidence="1 2">
    <name type="scientific">Methylobacterium crusticola</name>
    <dbReference type="NCBI Taxonomy" id="1697972"/>
    <lineage>
        <taxon>Bacteria</taxon>
        <taxon>Pseudomonadati</taxon>
        <taxon>Pseudomonadota</taxon>
        <taxon>Alphaproteobacteria</taxon>
        <taxon>Hyphomicrobiales</taxon>
        <taxon>Methylobacteriaceae</taxon>
        <taxon>Methylobacterium</taxon>
    </lineage>
</organism>
<evidence type="ECO:0000313" key="2">
    <source>
        <dbReference type="Proteomes" id="UP001055167"/>
    </source>
</evidence>
<dbReference type="EMBL" id="BPQH01000011">
    <property type="protein sequence ID" value="GJD51049.1"/>
    <property type="molecule type" value="Genomic_DNA"/>
</dbReference>
<gene>
    <name evidence="1" type="ORF">OPKNFCMD_3800</name>
</gene>
<evidence type="ECO:0008006" key="3">
    <source>
        <dbReference type="Google" id="ProtNLM"/>
    </source>
</evidence>
<accession>A0ABQ4R2E8</accession>
<sequence>MFIPVFIVLIGFNIGFSSRAQAECNPISTRECAEKLAGNASVAPAEYTCECDQKTRTINSLEYLNIVRSESKGQVDPSESLYSLFSVRNRAARKIFVPPGIYALSRPITPPVNVAIEYSAAKFSGLGYIENTSDWSVFHETDTSHAWSRVTDNINNDWGVYSGLYVKKTAGQRSYEKAAGYFSATTEDPSSYVISGQTINVNRDAVGLQANGNAAIGNLHARVWGASTQAFIPQGANGLATGLEVNLTNNSGIDQPNIATPTSKTGLTSVLFGKTHGTSAFFAIAGAADAQWHNGYDVRQSDVIDYAFRLRSKDSENINNFSVTPSGNVQASSLEITNKATFKSDIYARSMILEGDNAIKIASGVKSSDLAVMSTNSGALMVSGHAGFDTIIGSGESDVSIGRALKTKINARATPSGTNQATSREVDASITVLTSGSGGIRLRPIIGERQEVLNRTSSPVLIFPPVGARIEQLQINSGSELRENASASYICVEATQCYRI</sequence>